<evidence type="ECO:0000313" key="1">
    <source>
        <dbReference type="EMBL" id="KAJ7743824.1"/>
    </source>
</evidence>
<dbReference type="Pfam" id="PF20174">
    <property type="entry name" value="DUF6540"/>
    <property type="match status" value="1"/>
</dbReference>
<dbReference type="EMBL" id="JARKIB010000089">
    <property type="protein sequence ID" value="KAJ7743824.1"/>
    <property type="molecule type" value="Genomic_DNA"/>
</dbReference>
<name>A0AAD7IID2_9AGAR</name>
<comment type="caution">
    <text evidence="1">The sequence shown here is derived from an EMBL/GenBank/DDBJ whole genome shotgun (WGS) entry which is preliminary data.</text>
</comment>
<keyword evidence="2" id="KW-1185">Reference proteome</keyword>
<accession>A0AAD7IID2</accession>
<evidence type="ECO:0000313" key="2">
    <source>
        <dbReference type="Proteomes" id="UP001215598"/>
    </source>
</evidence>
<gene>
    <name evidence="1" type="ORF">B0H16DRAFT_1322504</name>
</gene>
<dbReference type="Proteomes" id="UP001215598">
    <property type="component" value="Unassembled WGS sequence"/>
</dbReference>
<dbReference type="AlphaFoldDB" id="A0AAD7IID2"/>
<organism evidence="1 2">
    <name type="scientific">Mycena metata</name>
    <dbReference type="NCBI Taxonomy" id="1033252"/>
    <lineage>
        <taxon>Eukaryota</taxon>
        <taxon>Fungi</taxon>
        <taxon>Dikarya</taxon>
        <taxon>Basidiomycota</taxon>
        <taxon>Agaricomycotina</taxon>
        <taxon>Agaricomycetes</taxon>
        <taxon>Agaricomycetidae</taxon>
        <taxon>Agaricales</taxon>
        <taxon>Marasmiineae</taxon>
        <taxon>Mycenaceae</taxon>
        <taxon>Mycena</taxon>
    </lineage>
</organism>
<protein>
    <submittedName>
        <fullName evidence="1">Uncharacterized protein</fullName>
    </submittedName>
</protein>
<dbReference type="InterPro" id="IPR046670">
    <property type="entry name" value="DUF6540"/>
</dbReference>
<proteinExistence type="predicted"/>
<reference evidence="1" key="1">
    <citation type="submission" date="2023-03" db="EMBL/GenBank/DDBJ databases">
        <title>Massive genome expansion in bonnet fungi (Mycena s.s.) driven by repeated elements and novel gene families across ecological guilds.</title>
        <authorList>
            <consortium name="Lawrence Berkeley National Laboratory"/>
            <person name="Harder C.B."/>
            <person name="Miyauchi S."/>
            <person name="Viragh M."/>
            <person name="Kuo A."/>
            <person name="Thoen E."/>
            <person name="Andreopoulos B."/>
            <person name="Lu D."/>
            <person name="Skrede I."/>
            <person name="Drula E."/>
            <person name="Henrissat B."/>
            <person name="Morin E."/>
            <person name="Kohler A."/>
            <person name="Barry K."/>
            <person name="LaButti K."/>
            <person name="Morin E."/>
            <person name="Salamov A."/>
            <person name="Lipzen A."/>
            <person name="Mereny Z."/>
            <person name="Hegedus B."/>
            <person name="Baldrian P."/>
            <person name="Stursova M."/>
            <person name="Weitz H."/>
            <person name="Taylor A."/>
            <person name="Grigoriev I.V."/>
            <person name="Nagy L.G."/>
            <person name="Martin F."/>
            <person name="Kauserud H."/>
        </authorList>
    </citation>
    <scope>NUCLEOTIDE SEQUENCE</scope>
    <source>
        <strain evidence="1">CBHHK182m</strain>
    </source>
</reference>
<sequence>MSSAPPEFTIGSLYIAGFTQARAPHVGLIIPTSNQTGCLVHIRIDRATSDKWAYQCRAQPIQSDMFLSSLLKLHDISAGPITLDQLRAAATAVPPPDNDEFGECEAWMAQVVEQLHAANLIACTDVKGLVDEFHAFAIRNRTYARRDKFPNVAVSQFCA</sequence>